<gene>
    <name evidence="2" type="ORF">SAMN05192540_3890</name>
</gene>
<reference evidence="2 3" key="1">
    <citation type="submission" date="2016-10" db="EMBL/GenBank/DDBJ databases">
        <authorList>
            <person name="de Groot N.N."/>
        </authorList>
    </citation>
    <scope>NUCLEOTIDE SEQUENCE [LARGE SCALE GENOMIC DNA]</scope>
    <source>
        <strain evidence="2 3">MAR_2009_71</strain>
    </source>
</reference>
<dbReference type="GO" id="GO:0016747">
    <property type="term" value="F:acyltransferase activity, transferring groups other than amino-acyl groups"/>
    <property type="evidence" value="ECO:0007669"/>
    <property type="project" value="InterPro"/>
</dbReference>
<protein>
    <submittedName>
        <fullName evidence="2">Protein N-acetyltransferase, RimJ/RimL family</fullName>
    </submittedName>
</protein>
<dbReference type="EMBL" id="FNTB01000001">
    <property type="protein sequence ID" value="SEC71647.1"/>
    <property type="molecule type" value="Genomic_DNA"/>
</dbReference>
<proteinExistence type="predicted"/>
<dbReference type="Gene3D" id="3.40.630.30">
    <property type="match status" value="1"/>
</dbReference>
<dbReference type="PROSITE" id="PS51186">
    <property type="entry name" value="GNAT"/>
    <property type="match status" value="1"/>
</dbReference>
<dbReference type="InterPro" id="IPR016181">
    <property type="entry name" value="Acyl_CoA_acyltransferase"/>
</dbReference>
<accession>A0A1H4USE5</accession>
<organism evidence="2 3">
    <name type="scientific">Maribacter dokdonensis</name>
    <dbReference type="NCBI Taxonomy" id="320912"/>
    <lineage>
        <taxon>Bacteria</taxon>
        <taxon>Pseudomonadati</taxon>
        <taxon>Bacteroidota</taxon>
        <taxon>Flavobacteriia</taxon>
        <taxon>Flavobacteriales</taxon>
        <taxon>Flavobacteriaceae</taxon>
        <taxon>Maribacter</taxon>
    </lineage>
</organism>
<evidence type="ECO:0000259" key="1">
    <source>
        <dbReference type="PROSITE" id="PS51186"/>
    </source>
</evidence>
<name>A0A1H4USE5_9FLAO</name>
<evidence type="ECO:0000313" key="3">
    <source>
        <dbReference type="Proteomes" id="UP000183038"/>
    </source>
</evidence>
<keyword evidence="2" id="KW-0808">Transferase</keyword>
<dbReference type="PANTHER" id="PTHR43792:SF1">
    <property type="entry name" value="N-ACETYLTRANSFERASE DOMAIN-CONTAINING PROTEIN"/>
    <property type="match status" value="1"/>
</dbReference>
<dbReference type="RefSeq" id="WP_074674548.1">
    <property type="nucleotide sequence ID" value="NZ_FNTB01000001.1"/>
</dbReference>
<dbReference type="Proteomes" id="UP000183038">
    <property type="component" value="Unassembled WGS sequence"/>
</dbReference>
<dbReference type="Pfam" id="PF13302">
    <property type="entry name" value="Acetyltransf_3"/>
    <property type="match status" value="1"/>
</dbReference>
<evidence type="ECO:0000313" key="2">
    <source>
        <dbReference type="EMBL" id="SEC71647.1"/>
    </source>
</evidence>
<dbReference type="PANTHER" id="PTHR43792">
    <property type="entry name" value="GNAT FAMILY, PUTATIVE (AFU_ORTHOLOGUE AFUA_3G00765)-RELATED-RELATED"/>
    <property type="match status" value="1"/>
</dbReference>
<dbReference type="AlphaFoldDB" id="A0A1H4USE5"/>
<dbReference type="InterPro" id="IPR000182">
    <property type="entry name" value="GNAT_dom"/>
</dbReference>
<dbReference type="OrthoDB" id="9798081at2"/>
<dbReference type="InterPro" id="IPR051531">
    <property type="entry name" value="N-acetyltransferase"/>
</dbReference>
<sequence>MYKNIETERLIIRPINLTDSKFIIELVNSEGWLRFIGNRNISNDDDAEKYIQKILDSPNFYYSVFQLKTTKEPLGIVTFLNRADHKFPDIGFAMLPEYEKNGYTLEASRKYLDEMIKSNRYENIIAITIPDNQKSIKLLMKLGLEYESDYVGDNDTFSVFSLNAGKKAGR</sequence>
<dbReference type="SUPFAM" id="SSF55729">
    <property type="entry name" value="Acyl-CoA N-acyltransferases (Nat)"/>
    <property type="match status" value="1"/>
</dbReference>
<feature type="domain" description="N-acetyltransferase" evidence="1">
    <location>
        <begin position="10"/>
        <end position="163"/>
    </location>
</feature>